<proteinExistence type="predicted"/>
<accession>A0A9W6U2P9</accession>
<keyword evidence="2" id="KW-1185">Reference proteome</keyword>
<name>A0A9W6U2P9_9STRA</name>
<protein>
    <submittedName>
        <fullName evidence="1">Unnamed protein product</fullName>
    </submittedName>
</protein>
<dbReference type="AlphaFoldDB" id="A0A9W6U2P9"/>
<organism evidence="1 2">
    <name type="scientific">Phytophthora lilii</name>
    <dbReference type="NCBI Taxonomy" id="2077276"/>
    <lineage>
        <taxon>Eukaryota</taxon>
        <taxon>Sar</taxon>
        <taxon>Stramenopiles</taxon>
        <taxon>Oomycota</taxon>
        <taxon>Peronosporomycetes</taxon>
        <taxon>Peronosporales</taxon>
        <taxon>Peronosporaceae</taxon>
        <taxon>Phytophthora</taxon>
    </lineage>
</organism>
<sequence>MKMLRLSHGPLTGSSLSHLKSEIRKDPELLGTDVVPYDELCTLLHQASAGPAHDAELVEWMIQMGALFTQPLHCRSEPRQRNLACPRKLLPSTMAVHSAAIAGYTSIVRVLFEADNLVDLSTQIYHMKETLAHLAVRRYVGSTFNLQNHRMNGHRSALG</sequence>
<evidence type="ECO:0000313" key="1">
    <source>
        <dbReference type="EMBL" id="GMF24005.1"/>
    </source>
</evidence>
<evidence type="ECO:0000313" key="2">
    <source>
        <dbReference type="Proteomes" id="UP001165083"/>
    </source>
</evidence>
<dbReference type="Proteomes" id="UP001165083">
    <property type="component" value="Unassembled WGS sequence"/>
</dbReference>
<reference evidence="1" key="1">
    <citation type="submission" date="2023-04" db="EMBL/GenBank/DDBJ databases">
        <title>Phytophthora lilii NBRC 32176.</title>
        <authorList>
            <person name="Ichikawa N."/>
            <person name="Sato H."/>
            <person name="Tonouchi N."/>
        </authorList>
    </citation>
    <scope>NUCLEOTIDE SEQUENCE</scope>
    <source>
        <strain evidence="1">NBRC 32176</strain>
    </source>
</reference>
<dbReference type="EMBL" id="BSXW01000499">
    <property type="protein sequence ID" value="GMF24005.1"/>
    <property type="molecule type" value="Genomic_DNA"/>
</dbReference>
<comment type="caution">
    <text evidence="1">The sequence shown here is derived from an EMBL/GenBank/DDBJ whole genome shotgun (WGS) entry which is preliminary data.</text>
</comment>
<gene>
    <name evidence="1" type="ORF">Plil01_000978000</name>
</gene>
<dbReference type="OrthoDB" id="111500at2759"/>